<dbReference type="InterPro" id="IPR050187">
    <property type="entry name" value="Lipid_Phosphate_FormReg"/>
</dbReference>
<dbReference type="InterPro" id="IPR017438">
    <property type="entry name" value="ATP-NAD_kinase_N"/>
</dbReference>
<feature type="domain" description="DAGKc" evidence="13">
    <location>
        <begin position="10"/>
        <end position="142"/>
    </location>
</feature>
<comment type="cofactor">
    <cofactor evidence="1">
        <name>Mg(2+)</name>
        <dbReference type="ChEBI" id="CHEBI:18420"/>
    </cofactor>
</comment>
<dbReference type="NCBIfam" id="TIGR00147">
    <property type="entry name" value="YegS/Rv2252/BmrU family lipid kinase"/>
    <property type="match status" value="1"/>
</dbReference>
<evidence type="ECO:0000256" key="10">
    <source>
        <dbReference type="ARBA" id="ARBA00023098"/>
    </source>
</evidence>
<evidence type="ECO:0000256" key="5">
    <source>
        <dbReference type="ARBA" id="ARBA00022723"/>
    </source>
</evidence>
<dbReference type="InterPro" id="IPR016064">
    <property type="entry name" value="NAD/diacylglycerol_kinase_sf"/>
</dbReference>
<dbReference type="Pfam" id="PF00781">
    <property type="entry name" value="DAGK_cat"/>
    <property type="match status" value="1"/>
</dbReference>
<keyword evidence="5" id="KW-0479">Metal-binding</keyword>
<accession>D2KVC5</accession>
<evidence type="ECO:0000256" key="12">
    <source>
        <dbReference type="ARBA" id="ARBA00023264"/>
    </source>
</evidence>
<dbReference type="InterPro" id="IPR005218">
    <property type="entry name" value="Diacylglycerol/lipid_kinase"/>
</dbReference>
<proteinExistence type="inferred from homology"/>
<keyword evidence="10" id="KW-0443">Lipid metabolism</keyword>
<dbReference type="GO" id="GO:0004143">
    <property type="term" value="F:ATP-dependent diacylglycerol kinase activity"/>
    <property type="evidence" value="ECO:0007669"/>
    <property type="project" value="TreeGrafter"/>
</dbReference>
<keyword evidence="12" id="KW-1208">Phospholipid metabolism</keyword>
<evidence type="ECO:0000256" key="9">
    <source>
        <dbReference type="ARBA" id="ARBA00022842"/>
    </source>
</evidence>
<evidence type="ECO:0000256" key="3">
    <source>
        <dbReference type="ARBA" id="ARBA00022516"/>
    </source>
</evidence>
<dbReference type="InterPro" id="IPR045540">
    <property type="entry name" value="YegS/DAGK_C"/>
</dbReference>
<dbReference type="PANTHER" id="PTHR12358:SF106">
    <property type="entry name" value="LIPID KINASE YEGS"/>
    <property type="match status" value="1"/>
</dbReference>
<protein>
    <submittedName>
        <fullName evidence="14">Transcription regulator</fullName>
    </submittedName>
</protein>
<evidence type="ECO:0000259" key="13">
    <source>
        <dbReference type="PROSITE" id="PS50146"/>
    </source>
</evidence>
<dbReference type="EMBL" id="AB479807">
    <property type="protein sequence ID" value="BAI63343.1"/>
    <property type="molecule type" value="Genomic_DNA"/>
</dbReference>
<organism evidence="14">
    <name type="scientific">Streptococcus dysgalactiae subsp. equisimilis</name>
    <name type="common">Streptococcus equisimilis</name>
    <dbReference type="NCBI Taxonomy" id="119602"/>
    <lineage>
        <taxon>Bacteria</taxon>
        <taxon>Bacillati</taxon>
        <taxon>Bacillota</taxon>
        <taxon>Bacilli</taxon>
        <taxon>Lactobacillales</taxon>
        <taxon>Streptococcaceae</taxon>
        <taxon>Streptococcus</taxon>
    </lineage>
</organism>
<keyword evidence="7" id="KW-0418">Kinase</keyword>
<dbReference type="GO" id="GO:0005524">
    <property type="term" value="F:ATP binding"/>
    <property type="evidence" value="ECO:0007669"/>
    <property type="project" value="UniProtKB-KW"/>
</dbReference>
<dbReference type="GO" id="GO:0046872">
    <property type="term" value="F:metal ion binding"/>
    <property type="evidence" value="ECO:0007669"/>
    <property type="project" value="UniProtKB-KW"/>
</dbReference>
<keyword evidence="4" id="KW-0808">Transferase</keyword>
<dbReference type="Gene3D" id="2.60.200.40">
    <property type="match status" value="1"/>
</dbReference>
<keyword evidence="3" id="KW-0444">Lipid biosynthesis</keyword>
<evidence type="ECO:0000256" key="6">
    <source>
        <dbReference type="ARBA" id="ARBA00022741"/>
    </source>
</evidence>
<evidence type="ECO:0000256" key="1">
    <source>
        <dbReference type="ARBA" id="ARBA00001946"/>
    </source>
</evidence>
<sequence>MKSSHKEGSLKMKDALLIVNPASGGEKAKAYETKMQQKLSDHFDKVTVKHTKEAGDAKAFAREATDDGYHSVFAMGGDGTVNEAINGISGQSYRPRFGFLPLGTVNDLARALDIPLDPDQAIDSLDLDHPKAIDVGQVNDAYFMNIVAIGNIPESINNVDDKAKTALGPLAYFLSGLKQVVTNTSYTFQLTRDGKEEQLKSSLILVGLTNSIGGFDQLTANAKVDDGYLHLVYIKDKTFFDTLAALPSLFSAETEGSDQLGYERVKEVHIALEDASLKSNVDGDEGDDLPLSIKVLPSHIEVYTSRKSETTDTE</sequence>
<comment type="similarity">
    <text evidence="2">Belongs to the diacylglycerol/lipid kinase family.</text>
</comment>
<reference evidence="14" key="1">
    <citation type="journal article" date="2012" name="BMC Genomics">
        <title>Evolutionary paths of streptococcal and staphylococcal superantigens.</title>
        <authorList>
            <person name="Okumura K."/>
            <person name="Shimomura Y."/>
            <person name="Yamagata Murayama S."/>
            <person name="Yagi J."/>
            <person name="Ubukata K."/>
            <person name="Kirikae T."/>
            <person name="Miyoshi-Akiyama T."/>
        </authorList>
    </citation>
    <scope>NUCLEOTIDE SEQUENCE</scope>
    <source>
        <strain evidence="14">GGS_118</strain>
    </source>
</reference>
<dbReference type="SMART" id="SM00046">
    <property type="entry name" value="DAGKc"/>
    <property type="match status" value="1"/>
</dbReference>
<evidence type="ECO:0000256" key="7">
    <source>
        <dbReference type="ARBA" id="ARBA00022777"/>
    </source>
</evidence>
<keyword evidence="11" id="KW-0594">Phospholipid biosynthesis</keyword>
<dbReference type="PANTHER" id="PTHR12358">
    <property type="entry name" value="SPHINGOSINE KINASE"/>
    <property type="match status" value="1"/>
</dbReference>
<keyword evidence="6" id="KW-0547">Nucleotide-binding</keyword>
<evidence type="ECO:0000313" key="14">
    <source>
        <dbReference type="EMBL" id="BAI63343.1"/>
    </source>
</evidence>
<evidence type="ECO:0000256" key="11">
    <source>
        <dbReference type="ARBA" id="ARBA00023209"/>
    </source>
</evidence>
<name>D2KVC5_STREQ</name>
<dbReference type="InterPro" id="IPR001206">
    <property type="entry name" value="Diacylglycerol_kinase_cat_dom"/>
</dbReference>
<dbReference type="PROSITE" id="PS50146">
    <property type="entry name" value="DAGK"/>
    <property type="match status" value="1"/>
</dbReference>
<dbReference type="GO" id="GO:0008654">
    <property type="term" value="P:phospholipid biosynthetic process"/>
    <property type="evidence" value="ECO:0007669"/>
    <property type="project" value="UniProtKB-KW"/>
</dbReference>
<dbReference type="Pfam" id="PF19279">
    <property type="entry name" value="YegS_C"/>
    <property type="match status" value="1"/>
</dbReference>
<evidence type="ECO:0000256" key="8">
    <source>
        <dbReference type="ARBA" id="ARBA00022840"/>
    </source>
</evidence>
<dbReference type="Gene3D" id="3.40.50.10330">
    <property type="entry name" value="Probable inorganic polyphosphate/atp-NAD kinase, domain 1"/>
    <property type="match status" value="1"/>
</dbReference>
<evidence type="ECO:0000256" key="2">
    <source>
        <dbReference type="ARBA" id="ARBA00005983"/>
    </source>
</evidence>
<keyword evidence="8" id="KW-0067">ATP-binding</keyword>
<dbReference type="SUPFAM" id="SSF111331">
    <property type="entry name" value="NAD kinase/diacylglycerol kinase-like"/>
    <property type="match status" value="1"/>
</dbReference>
<evidence type="ECO:0000256" key="4">
    <source>
        <dbReference type="ARBA" id="ARBA00022679"/>
    </source>
</evidence>
<dbReference type="GO" id="GO:0005886">
    <property type="term" value="C:plasma membrane"/>
    <property type="evidence" value="ECO:0007669"/>
    <property type="project" value="TreeGrafter"/>
</dbReference>
<dbReference type="AlphaFoldDB" id="D2KVC5"/>
<keyword evidence="9" id="KW-0460">Magnesium</keyword>